<dbReference type="EMBL" id="BONU01000036">
    <property type="protein sequence ID" value="GIG75706.1"/>
    <property type="molecule type" value="Genomic_DNA"/>
</dbReference>
<organism evidence="7 8">
    <name type="scientific">Planosporangium flavigriseum</name>
    <dbReference type="NCBI Taxonomy" id="373681"/>
    <lineage>
        <taxon>Bacteria</taxon>
        <taxon>Bacillati</taxon>
        <taxon>Actinomycetota</taxon>
        <taxon>Actinomycetes</taxon>
        <taxon>Micromonosporales</taxon>
        <taxon>Micromonosporaceae</taxon>
        <taxon>Planosporangium</taxon>
    </lineage>
</organism>
<evidence type="ECO:0000313" key="8">
    <source>
        <dbReference type="Proteomes" id="UP000653674"/>
    </source>
</evidence>
<feature type="transmembrane region" description="Helical" evidence="6">
    <location>
        <begin position="86"/>
        <end position="106"/>
    </location>
</feature>
<keyword evidence="4 6" id="KW-0472">Membrane</keyword>
<dbReference type="Pfam" id="PF09685">
    <property type="entry name" value="MamF_MmsF"/>
    <property type="match status" value="1"/>
</dbReference>
<evidence type="ECO:0008006" key="9">
    <source>
        <dbReference type="Google" id="ProtNLM"/>
    </source>
</evidence>
<feature type="region of interest" description="Disordered" evidence="5">
    <location>
        <begin position="1"/>
        <end position="29"/>
    </location>
</feature>
<evidence type="ECO:0000256" key="1">
    <source>
        <dbReference type="ARBA" id="ARBA00004141"/>
    </source>
</evidence>
<evidence type="ECO:0000256" key="5">
    <source>
        <dbReference type="SAM" id="MobiDB-lite"/>
    </source>
</evidence>
<name>A0A8J3PMM6_9ACTN</name>
<keyword evidence="2 6" id="KW-0812">Transmembrane</keyword>
<gene>
    <name evidence="7" type="ORF">Pfl04_41100</name>
</gene>
<keyword evidence="8" id="KW-1185">Reference proteome</keyword>
<evidence type="ECO:0000256" key="6">
    <source>
        <dbReference type="SAM" id="Phobius"/>
    </source>
</evidence>
<comment type="subcellular location">
    <subcellularLocation>
        <location evidence="1">Membrane</location>
        <topology evidence="1">Multi-pass membrane protein</topology>
    </subcellularLocation>
</comment>
<protein>
    <recommendedName>
        <fullName evidence="9">DUF4870 domain-containing protein</fullName>
    </recommendedName>
</protein>
<keyword evidence="3 6" id="KW-1133">Transmembrane helix</keyword>
<evidence type="ECO:0000256" key="4">
    <source>
        <dbReference type="ARBA" id="ARBA00023136"/>
    </source>
</evidence>
<evidence type="ECO:0000256" key="3">
    <source>
        <dbReference type="ARBA" id="ARBA00022989"/>
    </source>
</evidence>
<dbReference type="AlphaFoldDB" id="A0A8J3PMM6"/>
<reference evidence="7" key="1">
    <citation type="submission" date="2021-01" db="EMBL/GenBank/DDBJ databases">
        <title>Whole genome shotgun sequence of Planosporangium flavigriseum NBRC 105377.</title>
        <authorList>
            <person name="Komaki H."/>
            <person name="Tamura T."/>
        </authorList>
    </citation>
    <scope>NUCLEOTIDE SEQUENCE</scope>
    <source>
        <strain evidence="7">NBRC 105377</strain>
    </source>
</reference>
<dbReference type="InterPro" id="IPR019109">
    <property type="entry name" value="MamF_MmsF"/>
</dbReference>
<dbReference type="Proteomes" id="UP000653674">
    <property type="component" value="Unassembled WGS sequence"/>
</dbReference>
<evidence type="ECO:0000313" key="7">
    <source>
        <dbReference type="EMBL" id="GIG75706.1"/>
    </source>
</evidence>
<evidence type="ECO:0000256" key="2">
    <source>
        <dbReference type="ARBA" id="ARBA00022692"/>
    </source>
</evidence>
<sequence length="149" mass="15656">MVKMTEPPRPPGDGTAGGYPPGAATPPTVSDDDRTWAMIAHFGGAIAMLVTGGTLGWVPPLIAYLVKGHQSPTVRAHSVNALNFQLFWSTISIAGYVLGICGSFFIVGLIFFLLPLAATLIGFICGIIAGIKAAEGELYRYPAAPEILR</sequence>
<comment type="caution">
    <text evidence="7">The sequence shown here is derived from an EMBL/GenBank/DDBJ whole genome shotgun (WGS) entry which is preliminary data.</text>
</comment>
<feature type="transmembrane region" description="Helical" evidence="6">
    <location>
        <begin position="112"/>
        <end position="131"/>
    </location>
</feature>
<accession>A0A8J3PMM6</accession>
<proteinExistence type="predicted"/>
<feature type="transmembrane region" description="Helical" evidence="6">
    <location>
        <begin position="39"/>
        <end position="66"/>
    </location>
</feature>